<reference evidence="1 2" key="1">
    <citation type="journal article" date="2013" name="Curr. Biol.">
        <title>The Genome of the Foraminiferan Reticulomyxa filosa.</title>
        <authorList>
            <person name="Glockner G."/>
            <person name="Hulsmann N."/>
            <person name="Schleicher M."/>
            <person name="Noegel A.A."/>
            <person name="Eichinger L."/>
            <person name="Gallinger C."/>
            <person name="Pawlowski J."/>
            <person name="Sierra R."/>
            <person name="Euteneuer U."/>
            <person name="Pillet L."/>
            <person name="Moustafa A."/>
            <person name="Platzer M."/>
            <person name="Groth M."/>
            <person name="Szafranski K."/>
            <person name="Schliwa M."/>
        </authorList>
    </citation>
    <scope>NUCLEOTIDE SEQUENCE [LARGE SCALE GENOMIC DNA]</scope>
</reference>
<sequence length="827" mass="90903">FFFSIERDLKKKKKSLFAKNVTLNVQNKVDMAKGFAPELLDANGILKIKARDVKMQGYQLQSDTKSSSLSASVATDMTKITPSACFSKSTKSEIKAVHTTLNPKNTHIEADNVNLIGVNVNARMTGRVKKMEAVAMQSTTTECTNGGKVSGEYRGQWTGGEIGYQQKQLRNVTTEKMDLVALHGSTLEIDSARLTSVQDSGIVANDVARNELKDVAEKMEMEFGLGVHANGFEASAQIDKSGFDAEHGNFSLKAKIRNRGLDMHVKDGEREAGVQLSTNGFNAHIKDGERGAGVQLNTNGFDAHIKDGKHGASVQLNAKGFGVHVKDGEREAGVQINTNGFDAHIKDGEREAGVQLNTNGFNAHIKDGKHGAGVQFNANGFDAHIKDGEREAGVQINTNGFDAHIKDGKHGAGVQLNAKGFGVHVKDGEHKAGIYINDSGLDSSFNEQHMSIRFDPCYNGYQVGAGMRDMEFNAMFNGHTVGAELCDQQCSAHFDDNALNLQMKDKKFDAKINQHNFGAQKLENGFHAYCDDYKLGLQMKDKGFDAEINQHNFGVQKLEKGFHAYCDDYKLGLQMKDKGFDAEINQHNFGAQKIENGFAGHYNDHNVTLQKEDKGVKGTYNENQFGASRTENGVAGYYNDHKVTLQKEDEGVKGTYNEHQFGAHRTENGVAAYVDKHKAGARLDSDGFTAYIDQKNVHITAKQAAIATCVTATVAVAYGLYRVLKLNNLEDAIQSANKEKRMLEVLKKKLDNPNDVIKVIYEKCLINPLKETCTTALPQLLSQSTLLLRSPVSKEWIEAIVNNDHSAIIQYTHSFVIANIIPWFVPN</sequence>
<dbReference type="AlphaFoldDB" id="X6N4Z7"/>
<proteinExistence type="predicted"/>
<evidence type="ECO:0000313" key="2">
    <source>
        <dbReference type="Proteomes" id="UP000023152"/>
    </source>
</evidence>
<dbReference type="EMBL" id="ASPP01012037">
    <property type="protein sequence ID" value="ETO20993.1"/>
    <property type="molecule type" value="Genomic_DNA"/>
</dbReference>
<protein>
    <submittedName>
        <fullName evidence="1">Uncharacterized protein</fullName>
    </submittedName>
</protein>
<feature type="non-terminal residue" evidence="1">
    <location>
        <position position="1"/>
    </location>
</feature>
<comment type="caution">
    <text evidence="1">The sequence shown here is derived from an EMBL/GenBank/DDBJ whole genome shotgun (WGS) entry which is preliminary data.</text>
</comment>
<accession>X6N4Z7</accession>
<name>X6N4Z7_RETFI</name>
<dbReference type="Proteomes" id="UP000023152">
    <property type="component" value="Unassembled WGS sequence"/>
</dbReference>
<organism evidence="1 2">
    <name type="scientific">Reticulomyxa filosa</name>
    <dbReference type="NCBI Taxonomy" id="46433"/>
    <lineage>
        <taxon>Eukaryota</taxon>
        <taxon>Sar</taxon>
        <taxon>Rhizaria</taxon>
        <taxon>Retaria</taxon>
        <taxon>Foraminifera</taxon>
        <taxon>Monothalamids</taxon>
        <taxon>Reticulomyxidae</taxon>
        <taxon>Reticulomyxa</taxon>
    </lineage>
</organism>
<gene>
    <name evidence="1" type="ORF">RFI_16211</name>
</gene>
<evidence type="ECO:0000313" key="1">
    <source>
        <dbReference type="EMBL" id="ETO20993.1"/>
    </source>
</evidence>
<keyword evidence="2" id="KW-1185">Reference proteome</keyword>